<organism evidence="8 9">
    <name type="scientific">Limimonas halophila</name>
    <dbReference type="NCBI Taxonomy" id="1082479"/>
    <lineage>
        <taxon>Bacteria</taxon>
        <taxon>Pseudomonadati</taxon>
        <taxon>Pseudomonadota</taxon>
        <taxon>Alphaproteobacteria</taxon>
        <taxon>Rhodospirillales</taxon>
        <taxon>Rhodovibrionaceae</taxon>
        <taxon>Limimonas</taxon>
    </lineage>
</organism>
<dbReference type="InterPro" id="IPR012556">
    <property type="entry name" value="Entericidin"/>
</dbReference>
<keyword evidence="6" id="KW-0449">Lipoprotein</keyword>
<evidence type="ECO:0000256" key="5">
    <source>
        <dbReference type="ARBA" id="ARBA00023139"/>
    </source>
</evidence>
<keyword evidence="3 7" id="KW-0732">Signal</keyword>
<evidence type="ECO:0000256" key="3">
    <source>
        <dbReference type="ARBA" id="ARBA00022729"/>
    </source>
</evidence>
<sequence length="45" mass="4564">MRRVLAAVLALGLAAGATACNTAEGFGEDLESAGNALEEEAEENQ</sequence>
<evidence type="ECO:0000313" key="9">
    <source>
        <dbReference type="Proteomes" id="UP000199415"/>
    </source>
</evidence>
<dbReference type="EMBL" id="FNCE01000001">
    <property type="protein sequence ID" value="SDF44475.1"/>
    <property type="molecule type" value="Genomic_DNA"/>
</dbReference>
<feature type="signal peptide" evidence="7">
    <location>
        <begin position="1"/>
        <end position="19"/>
    </location>
</feature>
<dbReference type="PROSITE" id="PS51257">
    <property type="entry name" value="PROKAR_LIPOPROTEIN"/>
    <property type="match status" value="1"/>
</dbReference>
<dbReference type="AlphaFoldDB" id="A0A1G7L4T8"/>
<evidence type="ECO:0000313" key="8">
    <source>
        <dbReference type="EMBL" id="SDF44475.1"/>
    </source>
</evidence>
<accession>A0A1G7L4T8</accession>
<dbReference type="GO" id="GO:0009636">
    <property type="term" value="P:response to toxic substance"/>
    <property type="evidence" value="ECO:0007669"/>
    <property type="project" value="InterPro"/>
</dbReference>
<evidence type="ECO:0000256" key="1">
    <source>
        <dbReference type="ARBA" id="ARBA00010296"/>
    </source>
</evidence>
<evidence type="ECO:0000256" key="6">
    <source>
        <dbReference type="ARBA" id="ARBA00023288"/>
    </source>
</evidence>
<evidence type="ECO:0000256" key="4">
    <source>
        <dbReference type="ARBA" id="ARBA00023136"/>
    </source>
</evidence>
<keyword evidence="9" id="KW-1185">Reference proteome</keyword>
<dbReference type="GO" id="GO:0016020">
    <property type="term" value="C:membrane"/>
    <property type="evidence" value="ECO:0007669"/>
    <property type="project" value="InterPro"/>
</dbReference>
<keyword evidence="2" id="KW-1003">Cell membrane</keyword>
<keyword evidence="4" id="KW-0472">Membrane</keyword>
<reference evidence="8 9" key="1">
    <citation type="submission" date="2016-10" db="EMBL/GenBank/DDBJ databases">
        <authorList>
            <person name="de Groot N.N."/>
        </authorList>
    </citation>
    <scope>NUCLEOTIDE SEQUENCE [LARGE SCALE GENOMIC DNA]</scope>
    <source>
        <strain evidence="8 9">DSM 25584</strain>
    </source>
</reference>
<dbReference type="RefSeq" id="WP_090018180.1">
    <property type="nucleotide sequence ID" value="NZ_FNCE01000001.1"/>
</dbReference>
<name>A0A1G7L4T8_9PROT</name>
<evidence type="ECO:0000256" key="2">
    <source>
        <dbReference type="ARBA" id="ARBA00022475"/>
    </source>
</evidence>
<dbReference type="STRING" id="1082479.SAMN05216241_101117"/>
<protein>
    <submittedName>
        <fullName evidence="8">Predicted small secreted protein</fullName>
    </submittedName>
</protein>
<evidence type="ECO:0000256" key="7">
    <source>
        <dbReference type="SAM" id="SignalP"/>
    </source>
</evidence>
<proteinExistence type="inferred from homology"/>
<gene>
    <name evidence="8" type="ORF">SAMN05216241_101117</name>
</gene>
<keyword evidence="5" id="KW-0564">Palmitate</keyword>
<dbReference type="Proteomes" id="UP000199415">
    <property type="component" value="Unassembled WGS sequence"/>
</dbReference>
<dbReference type="Pfam" id="PF08085">
    <property type="entry name" value="Entericidin"/>
    <property type="match status" value="1"/>
</dbReference>
<comment type="similarity">
    <text evidence="1">Belongs to the EcnA/EcnB lipoprotein family.</text>
</comment>
<feature type="chain" id="PRO_5011477975" evidence="7">
    <location>
        <begin position="20"/>
        <end position="45"/>
    </location>
</feature>